<keyword evidence="6" id="KW-0697">Rotamase</keyword>
<gene>
    <name evidence="13" type="ORF">ACFSJC_07765</name>
</gene>
<dbReference type="InterPro" id="IPR046357">
    <property type="entry name" value="PPIase_dom_sf"/>
</dbReference>
<proteinExistence type="inferred from homology"/>
<dbReference type="InterPro" id="IPR001179">
    <property type="entry name" value="PPIase_FKBP_dom"/>
</dbReference>
<evidence type="ECO:0000256" key="5">
    <source>
        <dbReference type="ARBA" id="ARBA00022490"/>
    </source>
</evidence>
<feature type="domain" description="PPIase FKBP-type" evidence="12">
    <location>
        <begin position="12"/>
        <end position="78"/>
    </location>
</feature>
<evidence type="ECO:0000256" key="10">
    <source>
        <dbReference type="ARBA" id="ARBA00040015"/>
    </source>
</evidence>
<dbReference type="Gene3D" id="3.10.50.40">
    <property type="match status" value="1"/>
</dbReference>
<evidence type="ECO:0000256" key="7">
    <source>
        <dbReference type="ARBA" id="ARBA00023186"/>
    </source>
</evidence>
<keyword evidence="5" id="KW-0963">Cytoplasm</keyword>
<comment type="catalytic activity">
    <reaction evidence="1">
        <text>[protein]-peptidylproline (omega=180) = [protein]-peptidylproline (omega=0)</text>
        <dbReference type="Rhea" id="RHEA:16237"/>
        <dbReference type="Rhea" id="RHEA-COMP:10747"/>
        <dbReference type="Rhea" id="RHEA-COMP:10748"/>
        <dbReference type="ChEBI" id="CHEBI:83833"/>
        <dbReference type="ChEBI" id="CHEBI:83834"/>
        <dbReference type="EC" id="5.2.1.8"/>
    </reaction>
</comment>
<evidence type="ECO:0000256" key="6">
    <source>
        <dbReference type="ARBA" id="ARBA00023110"/>
    </source>
</evidence>
<dbReference type="RefSeq" id="WP_386025418.1">
    <property type="nucleotide sequence ID" value="NZ_JBHUHX010000016.1"/>
</dbReference>
<reference evidence="14" key="1">
    <citation type="journal article" date="2019" name="Int. J. Syst. Evol. Microbiol.">
        <title>The Global Catalogue of Microorganisms (GCM) 10K type strain sequencing project: providing services to taxonomists for standard genome sequencing and annotation.</title>
        <authorList>
            <consortium name="The Broad Institute Genomics Platform"/>
            <consortium name="The Broad Institute Genome Sequencing Center for Infectious Disease"/>
            <person name="Wu L."/>
            <person name="Ma J."/>
        </authorList>
    </citation>
    <scope>NUCLEOTIDE SEQUENCE [LARGE SCALE GENOMIC DNA]</scope>
    <source>
        <strain evidence="14">KACC 12597</strain>
    </source>
</reference>
<dbReference type="InterPro" id="IPR048261">
    <property type="entry name" value="SlpA/SlyD-like_ins_sf"/>
</dbReference>
<keyword evidence="7" id="KW-0143">Chaperone</keyword>
<comment type="function">
    <text evidence="9">Also involved in hydrogenase metallocenter assembly, probably by participating in the nickel insertion step. This function in hydrogenase biosynthesis requires chaperone activity and the presence of the metal-binding domain, but not PPIase activity.</text>
</comment>
<keyword evidence="14" id="KW-1185">Reference proteome</keyword>
<evidence type="ECO:0000256" key="1">
    <source>
        <dbReference type="ARBA" id="ARBA00000971"/>
    </source>
</evidence>
<evidence type="ECO:0000256" key="3">
    <source>
        <dbReference type="ARBA" id="ARBA00006577"/>
    </source>
</evidence>
<dbReference type="GO" id="GO:0003755">
    <property type="term" value="F:peptidyl-prolyl cis-trans isomerase activity"/>
    <property type="evidence" value="ECO:0007669"/>
    <property type="project" value="UniProtKB-EC"/>
</dbReference>
<evidence type="ECO:0000256" key="4">
    <source>
        <dbReference type="ARBA" id="ARBA00013194"/>
    </source>
</evidence>
<organism evidence="13 14">
    <name type="scientific">Thiorhodococcus fuscus</name>
    <dbReference type="NCBI Taxonomy" id="527200"/>
    <lineage>
        <taxon>Bacteria</taxon>
        <taxon>Pseudomonadati</taxon>
        <taxon>Pseudomonadota</taxon>
        <taxon>Gammaproteobacteria</taxon>
        <taxon>Chromatiales</taxon>
        <taxon>Chromatiaceae</taxon>
        <taxon>Thiorhodococcus</taxon>
    </lineage>
</organism>
<comment type="similarity">
    <text evidence="3">Belongs to the FKBP-type PPIase family.</text>
</comment>
<name>A0ABW4Y6F1_9GAMM</name>
<evidence type="ECO:0000256" key="2">
    <source>
        <dbReference type="ARBA" id="ARBA00004496"/>
    </source>
</evidence>
<evidence type="ECO:0000256" key="11">
    <source>
        <dbReference type="ARBA" id="ARBA00042772"/>
    </source>
</evidence>
<evidence type="ECO:0000256" key="9">
    <source>
        <dbReference type="ARBA" id="ARBA00037071"/>
    </source>
</evidence>
<evidence type="ECO:0000259" key="12">
    <source>
        <dbReference type="Pfam" id="PF00254"/>
    </source>
</evidence>
<dbReference type="Pfam" id="PF00254">
    <property type="entry name" value="FKBP_C"/>
    <property type="match status" value="1"/>
</dbReference>
<dbReference type="Proteomes" id="UP001597337">
    <property type="component" value="Unassembled WGS sequence"/>
</dbReference>
<comment type="caution">
    <text evidence="13">The sequence shown here is derived from an EMBL/GenBank/DDBJ whole genome shotgun (WGS) entry which is preliminary data.</text>
</comment>
<evidence type="ECO:0000313" key="13">
    <source>
        <dbReference type="EMBL" id="MFD2111732.1"/>
    </source>
</evidence>
<dbReference type="SUPFAM" id="SSF54534">
    <property type="entry name" value="FKBP-like"/>
    <property type="match status" value="1"/>
</dbReference>
<protein>
    <recommendedName>
        <fullName evidence="10">FKBP-type peptidyl-prolyl cis-trans isomerase SlyD</fullName>
        <ecNumber evidence="4">5.2.1.8</ecNumber>
    </recommendedName>
    <alternativeName>
        <fullName evidence="11">Metallochaperone SlyD</fullName>
    </alternativeName>
</protein>
<keyword evidence="8 13" id="KW-0413">Isomerase</keyword>
<evidence type="ECO:0000256" key="8">
    <source>
        <dbReference type="ARBA" id="ARBA00023235"/>
    </source>
</evidence>
<dbReference type="Gene3D" id="2.40.10.330">
    <property type="match status" value="1"/>
</dbReference>
<comment type="subcellular location">
    <subcellularLocation>
        <location evidence="2">Cytoplasm</location>
    </subcellularLocation>
</comment>
<dbReference type="PANTHER" id="PTHR47861:SF3">
    <property type="entry name" value="FKBP-TYPE PEPTIDYL-PROLYL CIS-TRANS ISOMERASE SLYD"/>
    <property type="match status" value="1"/>
</dbReference>
<sequence length="154" mass="16850">MDQTCHSTGTRIAPGCEVRLHLEIRFENGFEALSTFGEDPIRCRIGDGSFTPAFEALIQGLAKGTETRITADGSELFGVYEERNLHWVDSADFPTDQPPVAGQLVAFTTPGGEDTSGIIIAQQDQQVLVDFNHPFSGRRLLIRIQVLDIDGQCA</sequence>
<dbReference type="PANTHER" id="PTHR47861">
    <property type="entry name" value="FKBP-TYPE PEPTIDYL-PROLYL CIS-TRANS ISOMERASE SLYD"/>
    <property type="match status" value="1"/>
</dbReference>
<dbReference type="EMBL" id="JBHUHX010000016">
    <property type="protein sequence ID" value="MFD2111732.1"/>
    <property type="molecule type" value="Genomic_DNA"/>
</dbReference>
<accession>A0ABW4Y6F1</accession>
<evidence type="ECO:0000313" key="14">
    <source>
        <dbReference type="Proteomes" id="UP001597337"/>
    </source>
</evidence>
<dbReference type="EC" id="5.2.1.8" evidence="4"/>